<dbReference type="KEGG" id="lfi:LFML04_0881"/>
<organism evidence="2 3">
    <name type="scientific">Leptospirillum ferriphilum (strain ML-04)</name>
    <dbReference type="NCBI Taxonomy" id="1048260"/>
    <lineage>
        <taxon>Bacteria</taxon>
        <taxon>Pseudomonadati</taxon>
        <taxon>Nitrospirota</taxon>
        <taxon>Nitrospiria</taxon>
        <taxon>Nitrospirales</taxon>
        <taxon>Nitrospiraceae</taxon>
        <taxon>Leptospirillum</taxon>
    </lineage>
</organism>
<dbReference type="STRING" id="1048260.LFML04_0881"/>
<name>J9ZB07_LEPFM</name>
<sequence>MEYPVILEKDEEEGGFVVTCPLLKGCVSQGETEEEALENIKDAISLYLAGIEDLKRMGRYRTVDIPA</sequence>
<protein>
    <recommendedName>
        <fullName evidence="1">HicB-like antitoxin of toxin-antitoxin system domain-containing protein</fullName>
    </recommendedName>
</protein>
<dbReference type="AlphaFoldDB" id="J9ZB07"/>
<dbReference type="HOGENOM" id="CLU_114047_2_1_0"/>
<feature type="domain" description="HicB-like antitoxin of toxin-antitoxin system" evidence="1">
    <location>
        <begin position="3"/>
        <end position="54"/>
    </location>
</feature>
<dbReference type="SUPFAM" id="SSF143100">
    <property type="entry name" value="TTHA1013/TTHA0281-like"/>
    <property type="match status" value="1"/>
</dbReference>
<evidence type="ECO:0000259" key="1">
    <source>
        <dbReference type="Pfam" id="PF15919"/>
    </source>
</evidence>
<dbReference type="InterPro" id="IPR035069">
    <property type="entry name" value="TTHA1013/TTHA0281-like"/>
</dbReference>
<proteinExistence type="predicted"/>
<dbReference type="Proteomes" id="UP000006177">
    <property type="component" value="Chromosome"/>
</dbReference>
<dbReference type="PANTHER" id="PTHR34504:SF2">
    <property type="entry name" value="UPF0150 PROTEIN SSL0259"/>
    <property type="match status" value="1"/>
</dbReference>
<evidence type="ECO:0000313" key="3">
    <source>
        <dbReference type="Proteomes" id="UP000006177"/>
    </source>
</evidence>
<dbReference type="Gene3D" id="3.30.160.250">
    <property type="match status" value="1"/>
</dbReference>
<accession>J9ZB07</accession>
<dbReference type="PATRIC" id="fig|1048260.3.peg.964"/>
<dbReference type="RefSeq" id="WP_014960623.1">
    <property type="nucleotide sequence ID" value="NC_018649.1"/>
</dbReference>
<gene>
    <name evidence="2" type="ordered locus">LFML04_0881</name>
</gene>
<dbReference type="Pfam" id="PF15919">
    <property type="entry name" value="HicB_lk_antitox"/>
    <property type="match status" value="1"/>
</dbReference>
<evidence type="ECO:0000313" key="2">
    <source>
        <dbReference type="EMBL" id="AFS53113.1"/>
    </source>
</evidence>
<dbReference type="PANTHER" id="PTHR34504">
    <property type="entry name" value="ANTITOXIN HICB"/>
    <property type="match status" value="1"/>
</dbReference>
<dbReference type="EMBL" id="CP002919">
    <property type="protein sequence ID" value="AFS53113.1"/>
    <property type="molecule type" value="Genomic_DNA"/>
</dbReference>
<dbReference type="InterPro" id="IPR031807">
    <property type="entry name" value="HicB-like"/>
</dbReference>
<dbReference type="InterPro" id="IPR051404">
    <property type="entry name" value="TA_system_antitoxin"/>
</dbReference>
<reference evidence="2 3" key="1">
    <citation type="journal article" date="2011" name="J. Microbiol.">
        <title>Complete genome of Leptospirillum ferriphilum ML-04 provides insight into its physiology and environmental adaptation.</title>
        <authorList>
            <person name="Mi S."/>
            <person name="Song J."/>
            <person name="Lin J."/>
            <person name="Che Y."/>
            <person name="Zheng H."/>
            <person name="Lin J."/>
        </authorList>
    </citation>
    <scope>NUCLEOTIDE SEQUENCE [LARGE SCALE GENOMIC DNA]</scope>
    <source>
        <strain evidence="2 3">ML-04</strain>
    </source>
</reference>